<comment type="caution">
    <text evidence="1">The sequence shown here is derived from an EMBL/GenBank/DDBJ whole genome shotgun (WGS) entry which is preliminary data.</text>
</comment>
<accession>A0A8T2QBD1</accession>
<dbReference type="EMBL" id="CM035441">
    <property type="protein sequence ID" value="KAH7280935.1"/>
    <property type="molecule type" value="Genomic_DNA"/>
</dbReference>
<organism evidence="1 2">
    <name type="scientific">Ceratopteris richardii</name>
    <name type="common">Triangle waterfern</name>
    <dbReference type="NCBI Taxonomy" id="49495"/>
    <lineage>
        <taxon>Eukaryota</taxon>
        <taxon>Viridiplantae</taxon>
        <taxon>Streptophyta</taxon>
        <taxon>Embryophyta</taxon>
        <taxon>Tracheophyta</taxon>
        <taxon>Polypodiopsida</taxon>
        <taxon>Polypodiidae</taxon>
        <taxon>Polypodiales</taxon>
        <taxon>Pteridineae</taxon>
        <taxon>Pteridaceae</taxon>
        <taxon>Parkerioideae</taxon>
        <taxon>Ceratopteris</taxon>
    </lineage>
</organism>
<sequence length="130" mass="14940">MTKSEIWLNSTNDDHLHWRKSPLLLLKNFLKILARLSAFRFKLAEERMIVSKERTKKNKNIREECDSTAHKKASSASNGGKVSAMLKSKSFLKCFLISLQAFTQLLWKNGSGCSVAHQWLSFSVFHCCYL</sequence>
<keyword evidence="2" id="KW-1185">Reference proteome</keyword>
<proteinExistence type="predicted"/>
<gene>
    <name evidence="1" type="ORF">KP509_36G021400</name>
</gene>
<reference evidence="1" key="1">
    <citation type="submission" date="2021-08" db="EMBL/GenBank/DDBJ databases">
        <title>WGS assembly of Ceratopteris richardii.</title>
        <authorList>
            <person name="Marchant D.B."/>
            <person name="Chen G."/>
            <person name="Jenkins J."/>
            <person name="Shu S."/>
            <person name="Leebens-Mack J."/>
            <person name="Grimwood J."/>
            <person name="Schmutz J."/>
            <person name="Soltis P."/>
            <person name="Soltis D."/>
            <person name="Chen Z.-H."/>
        </authorList>
    </citation>
    <scope>NUCLEOTIDE SEQUENCE</scope>
    <source>
        <strain evidence="1">Whitten #5841</strain>
        <tissue evidence="1">Leaf</tissue>
    </source>
</reference>
<name>A0A8T2QBD1_CERRI</name>
<dbReference type="Proteomes" id="UP000825935">
    <property type="component" value="Chromosome 36"/>
</dbReference>
<dbReference type="AlphaFoldDB" id="A0A8T2QBD1"/>
<evidence type="ECO:0000313" key="1">
    <source>
        <dbReference type="EMBL" id="KAH7280935.1"/>
    </source>
</evidence>
<protein>
    <submittedName>
        <fullName evidence="1">Uncharacterized protein</fullName>
    </submittedName>
</protein>
<evidence type="ECO:0000313" key="2">
    <source>
        <dbReference type="Proteomes" id="UP000825935"/>
    </source>
</evidence>